<name>W7ERX3_BIPV3</name>
<evidence type="ECO:0000256" key="1">
    <source>
        <dbReference type="SAM" id="MobiDB-lite"/>
    </source>
</evidence>
<reference evidence="3 4" key="1">
    <citation type="journal article" date="2013" name="PLoS Genet.">
        <title>Comparative genome structure, secondary metabolite, and effector coding capacity across Cochliobolus pathogens.</title>
        <authorList>
            <person name="Condon B.J."/>
            <person name="Leng Y."/>
            <person name="Wu D."/>
            <person name="Bushley K.E."/>
            <person name="Ohm R.A."/>
            <person name="Otillar R."/>
            <person name="Martin J."/>
            <person name="Schackwitz W."/>
            <person name="Grimwood J."/>
            <person name="MohdZainudin N."/>
            <person name="Xue C."/>
            <person name="Wang R."/>
            <person name="Manning V.A."/>
            <person name="Dhillon B."/>
            <person name="Tu Z.J."/>
            <person name="Steffenson B.J."/>
            <person name="Salamov A."/>
            <person name="Sun H."/>
            <person name="Lowry S."/>
            <person name="LaButti K."/>
            <person name="Han J."/>
            <person name="Copeland A."/>
            <person name="Lindquist E."/>
            <person name="Barry K."/>
            <person name="Schmutz J."/>
            <person name="Baker S.E."/>
            <person name="Ciuffetti L.M."/>
            <person name="Grigoriev I.V."/>
            <person name="Zhong S."/>
            <person name="Turgeon B.G."/>
        </authorList>
    </citation>
    <scope>NUCLEOTIDE SEQUENCE [LARGE SCALE GENOMIC DNA]</scope>
    <source>
        <strain evidence="3 4">FI3</strain>
    </source>
</reference>
<feature type="signal peptide" evidence="2">
    <location>
        <begin position="1"/>
        <end position="16"/>
    </location>
</feature>
<organism evidence="3 4">
    <name type="scientific">Bipolaris victoriae (strain FI3)</name>
    <name type="common">Victoria blight of oats agent</name>
    <name type="synonym">Cochliobolus victoriae</name>
    <dbReference type="NCBI Taxonomy" id="930091"/>
    <lineage>
        <taxon>Eukaryota</taxon>
        <taxon>Fungi</taxon>
        <taxon>Dikarya</taxon>
        <taxon>Ascomycota</taxon>
        <taxon>Pezizomycotina</taxon>
        <taxon>Dothideomycetes</taxon>
        <taxon>Pleosporomycetidae</taxon>
        <taxon>Pleosporales</taxon>
        <taxon>Pleosporineae</taxon>
        <taxon>Pleosporaceae</taxon>
        <taxon>Bipolaris</taxon>
    </lineage>
</organism>
<keyword evidence="2" id="KW-0732">Signal</keyword>
<feature type="region of interest" description="Disordered" evidence="1">
    <location>
        <begin position="88"/>
        <end position="124"/>
    </location>
</feature>
<dbReference type="Proteomes" id="UP000054337">
    <property type="component" value="Unassembled WGS sequence"/>
</dbReference>
<protein>
    <submittedName>
        <fullName evidence="3">Uncharacterized protein</fullName>
    </submittedName>
</protein>
<evidence type="ECO:0000313" key="3">
    <source>
        <dbReference type="EMBL" id="EUN28845.1"/>
    </source>
</evidence>
<evidence type="ECO:0000313" key="4">
    <source>
        <dbReference type="Proteomes" id="UP000054337"/>
    </source>
</evidence>
<gene>
    <name evidence="3" type="ORF">COCVIDRAFT_14461</name>
</gene>
<accession>W7ERX3</accession>
<keyword evidence="4" id="KW-1185">Reference proteome</keyword>
<dbReference type="GeneID" id="26251514"/>
<dbReference type="AlphaFoldDB" id="W7ERX3"/>
<dbReference type="EMBL" id="KI968717">
    <property type="protein sequence ID" value="EUN28845.1"/>
    <property type="molecule type" value="Genomic_DNA"/>
</dbReference>
<feature type="chain" id="PRO_5004891623" evidence="2">
    <location>
        <begin position="17"/>
        <end position="257"/>
    </location>
</feature>
<dbReference type="HOGENOM" id="CLU_1209636_0_0_1"/>
<evidence type="ECO:0000256" key="2">
    <source>
        <dbReference type="SAM" id="SignalP"/>
    </source>
</evidence>
<sequence>MLLLLLLLLLLPPLLILCPSLARRRVGHDWLASLRAGPLYHLLLFLRLPRRASHPPLHPSIHPSIHPSTHTLLSSSCPLPTAHCPRPILPSNHTRRLRPRPSPDVPSRLFREPGLALPRPSSPRGHGVICPASASHLVSPTCARVISPLPARTRLPCLTRPLPTPSLVDATTPSSLHLPAIGLCVSQDATNTAALARPCTDCCSHYRAPGFPPACCMSLCASFFVHSTPTCNMPAHQPAVFCSPGQLRPSTTANLCP</sequence>
<dbReference type="RefSeq" id="XP_014558373.1">
    <property type="nucleotide sequence ID" value="XM_014702887.1"/>
</dbReference>
<proteinExistence type="predicted"/>